<evidence type="ECO:0000259" key="4">
    <source>
        <dbReference type="PROSITE" id="PS51782"/>
    </source>
</evidence>
<dbReference type="RefSeq" id="WP_259055313.1">
    <property type="nucleotide sequence ID" value="NZ_JANUCT010000009.1"/>
</dbReference>
<dbReference type="InterPro" id="IPR018392">
    <property type="entry name" value="LysM"/>
</dbReference>
<dbReference type="PROSITE" id="PS51257">
    <property type="entry name" value="PROKAR_LIPOPROTEIN"/>
    <property type="match status" value="1"/>
</dbReference>
<dbReference type="Pfam" id="PF01476">
    <property type="entry name" value="LysM"/>
    <property type="match status" value="1"/>
</dbReference>
<evidence type="ECO:0000256" key="3">
    <source>
        <dbReference type="SAM" id="Phobius"/>
    </source>
</evidence>
<dbReference type="PANTHER" id="PTHR21666:SF263">
    <property type="entry name" value="MUREIN HYDROLASE ACTIVATOR NLPD"/>
    <property type="match status" value="1"/>
</dbReference>
<feature type="compositionally biased region" description="Basic and acidic residues" evidence="2">
    <location>
        <begin position="148"/>
        <end position="158"/>
    </location>
</feature>
<dbReference type="PANTHER" id="PTHR21666">
    <property type="entry name" value="PEPTIDASE-RELATED"/>
    <property type="match status" value="1"/>
</dbReference>
<dbReference type="EMBL" id="JANUCT010000009">
    <property type="protein sequence ID" value="MCS3903506.1"/>
    <property type="molecule type" value="Genomic_DNA"/>
</dbReference>
<keyword evidence="5" id="KW-0449">Lipoprotein</keyword>
<dbReference type="CDD" id="cd00118">
    <property type="entry name" value="LysM"/>
    <property type="match status" value="1"/>
</dbReference>
<dbReference type="PROSITE" id="PS51782">
    <property type="entry name" value="LYSM"/>
    <property type="match status" value="1"/>
</dbReference>
<comment type="similarity">
    <text evidence="1">Belongs to the E.coli NlpD/Haemophilus LppB family.</text>
</comment>
<dbReference type="SUPFAM" id="SSF51261">
    <property type="entry name" value="Duplicated hybrid motif"/>
    <property type="match status" value="1"/>
</dbReference>
<reference evidence="5" key="1">
    <citation type="submission" date="2022-08" db="EMBL/GenBank/DDBJ databases">
        <title>Genomic Encyclopedia of Type Strains, Phase III (KMG-III): the genomes of soil and plant-associated and newly described type strains.</title>
        <authorList>
            <person name="Whitman W."/>
        </authorList>
    </citation>
    <scope>NUCLEOTIDE SEQUENCE</scope>
    <source>
        <strain evidence="5">HMT 1</strain>
    </source>
</reference>
<dbReference type="SMART" id="SM00257">
    <property type="entry name" value="LysM"/>
    <property type="match status" value="1"/>
</dbReference>
<feature type="domain" description="LysM" evidence="4">
    <location>
        <begin position="65"/>
        <end position="109"/>
    </location>
</feature>
<dbReference type="Gene3D" id="2.70.70.10">
    <property type="entry name" value="Glucose Permease (Domain IIA)"/>
    <property type="match status" value="1"/>
</dbReference>
<protein>
    <submittedName>
        <fullName evidence="5">Lipoprotein NlpD</fullName>
    </submittedName>
</protein>
<dbReference type="Gene3D" id="3.10.350.10">
    <property type="entry name" value="LysM domain"/>
    <property type="match status" value="1"/>
</dbReference>
<comment type="caution">
    <text evidence="5">The sequence shown here is derived from an EMBL/GenBank/DDBJ whole genome shotgun (WGS) entry which is preliminary data.</text>
</comment>
<dbReference type="AlphaFoldDB" id="A0AAE3L1S5"/>
<accession>A0AAE3L1S5</accession>
<name>A0AAE3L1S5_9GAMM</name>
<evidence type="ECO:0000313" key="5">
    <source>
        <dbReference type="EMBL" id="MCS3903506.1"/>
    </source>
</evidence>
<evidence type="ECO:0000256" key="1">
    <source>
        <dbReference type="ARBA" id="ARBA00038420"/>
    </source>
</evidence>
<dbReference type="InterPro" id="IPR011055">
    <property type="entry name" value="Dup_hybrid_motif"/>
</dbReference>
<dbReference type="Pfam" id="PF01551">
    <property type="entry name" value="Peptidase_M23"/>
    <property type="match status" value="1"/>
</dbReference>
<dbReference type="GO" id="GO:0004222">
    <property type="term" value="F:metalloendopeptidase activity"/>
    <property type="evidence" value="ECO:0007669"/>
    <property type="project" value="TreeGrafter"/>
</dbReference>
<keyword evidence="3" id="KW-1133">Transmembrane helix</keyword>
<dbReference type="InterPro" id="IPR050570">
    <property type="entry name" value="Cell_wall_metabolism_enzyme"/>
</dbReference>
<keyword evidence="3" id="KW-0472">Membrane</keyword>
<sequence length="298" mass="31734">MRTSPCTGRHALPLAGVWVVLLLMAFVYGCAGSGRAPVSGPGVTARDADSSQQRAREQRAIPASGQHIVSRGDTLYGVAWRYGLDYRNVARWNNIRQPYTIYPGDRIRLRPPTGQSVAAAAKTTRGAPSPPLSRSSTDKKPSPPLPRSEAKQQPEQRRQAAAQPTGGDKQAAADGPVQWSWPTEGKLVRAKSPTGEKGIKISGRLKQPIAAAAAGQVVYSGSGLIGYGKLIIIKHNATYLSAYAHNNELLVKEGDSVKGGQKIATMGAASDGAAALHFEIRRDGQPIDPLQHLPDRQG</sequence>
<keyword evidence="3" id="KW-0812">Transmembrane</keyword>
<feature type="transmembrane region" description="Helical" evidence="3">
    <location>
        <begin position="12"/>
        <end position="29"/>
    </location>
</feature>
<keyword evidence="6" id="KW-1185">Reference proteome</keyword>
<dbReference type="GO" id="GO:0009279">
    <property type="term" value="C:cell outer membrane"/>
    <property type="evidence" value="ECO:0007669"/>
    <property type="project" value="TreeGrafter"/>
</dbReference>
<dbReference type="InterPro" id="IPR036779">
    <property type="entry name" value="LysM_dom_sf"/>
</dbReference>
<feature type="region of interest" description="Disordered" evidence="2">
    <location>
        <begin position="104"/>
        <end position="194"/>
    </location>
</feature>
<evidence type="ECO:0000313" key="6">
    <source>
        <dbReference type="Proteomes" id="UP001204445"/>
    </source>
</evidence>
<dbReference type="InterPro" id="IPR016047">
    <property type="entry name" value="M23ase_b-sheet_dom"/>
</dbReference>
<evidence type="ECO:0000256" key="2">
    <source>
        <dbReference type="SAM" id="MobiDB-lite"/>
    </source>
</evidence>
<dbReference type="Proteomes" id="UP001204445">
    <property type="component" value="Unassembled WGS sequence"/>
</dbReference>
<dbReference type="CDD" id="cd12797">
    <property type="entry name" value="M23_peptidase"/>
    <property type="match status" value="1"/>
</dbReference>
<gene>
    <name evidence="5" type="ORF">J2T55_001532</name>
</gene>
<dbReference type="GO" id="GO:0032153">
    <property type="term" value="C:cell division site"/>
    <property type="evidence" value="ECO:0007669"/>
    <property type="project" value="TreeGrafter"/>
</dbReference>
<proteinExistence type="inferred from homology"/>
<organism evidence="5 6">
    <name type="scientific">Methylohalomonas lacus</name>
    <dbReference type="NCBI Taxonomy" id="398773"/>
    <lineage>
        <taxon>Bacteria</taxon>
        <taxon>Pseudomonadati</taxon>
        <taxon>Pseudomonadota</taxon>
        <taxon>Gammaproteobacteria</taxon>
        <taxon>Methylohalomonadales</taxon>
        <taxon>Methylohalomonadaceae</taxon>
        <taxon>Methylohalomonas</taxon>
    </lineage>
</organism>